<organism evidence="7">
    <name type="scientific">Kribbella sp. HUAS MG21</name>
    <dbReference type="NCBI Taxonomy" id="3160966"/>
    <lineage>
        <taxon>Bacteria</taxon>
        <taxon>Bacillati</taxon>
        <taxon>Actinomycetota</taxon>
        <taxon>Actinomycetes</taxon>
        <taxon>Propionibacteriales</taxon>
        <taxon>Kribbellaceae</taxon>
        <taxon>Kribbella</taxon>
    </lineage>
</organism>
<evidence type="ECO:0000256" key="6">
    <source>
        <dbReference type="SAM" id="Phobius"/>
    </source>
</evidence>
<keyword evidence="4 6" id="KW-0472">Membrane</keyword>
<keyword evidence="2 6" id="KW-0812">Transmembrane</keyword>
<evidence type="ECO:0000256" key="3">
    <source>
        <dbReference type="ARBA" id="ARBA00022989"/>
    </source>
</evidence>
<evidence type="ECO:0000256" key="5">
    <source>
        <dbReference type="SAM" id="MobiDB-lite"/>
    </source>
</evidence>
<dbReference type="RefSeq" id="WP_350278514.1">
    <property type="nucleotide sequence ID" value="NZ_CP158165.1"/>
</dbReference>
<evidence type="ECO:0000256" key="2">
    <source>
        <dbReference type="ARBA" id="ARBA00022692"/>
    </source>
</evidence>
<dbReference type="AlphaFoldDB" id="A0AAU7TGR1"/>
<proteinExistence type="predicted"/>
<sequence length="430" mass="45714">MSQPPYGPPGQNPPYPQGPQGPHGQQGPPPGQYGGPPMGPPPGQYGGPPPQAPYGGPPQGPPQYAASYQQPPPGPGFGWGPSFGPGGPGGPGGPNLGWQQPRKKSKGPLIAILSIVAVAVVGGALIGLIRQGDDTTTTTPVNPTRYTPQPTTSPTEEPTGSPTEEPTQEPTTEEPTSTETSSPPNQSSDSTVVAKNKLYQVGQMATVNCREPRVRPTNAQNAAAYWAELKPCLDKSWAPLVTKAGYQYKSPGMTYWSGSSVSNPCGAGIVNVPFYCPANHMMYMKVDVFVKAYTQYPGDPIGQAYARMWYSRSIAHEYGHSVQFMTGVLRAANNLRYEQPDSDGRLRMTRRIELQANCFAGVFLAANKRSYPINGNLLYVWNKYVVTAGDKPEVSTHGSVASQGRFMGKAFNTANPATCNTFAASPANVS</sequence>
<feature type="region of interest" description="Disordered" evidence="5">
    <location>
        <begin position="1"/>
        <end position="102"/>
    </location>
</feature>
<dbReference type="Pfam" id="PF04228">
    <property type="entry name" value="Zn_peptidase"/>
    <property type="match status" value="1"/>
</dbReference>
<dbReference type="InterPro" id="IPR007343">
    <property type="entry name" value="Uncharacterised_pept_Zn_put"/>
</dbReference>
<feature type="compositionally biased region" description="Pro residues" evidence="5">
    <location>
        <begin position="27"/>
        <end position="61"/>
    </location>
</feature>
<evidence type="ECO:0000256" key="4">
    <source>
        <dbReference type="ARBA" id="ARBA00023136"/>
    </source>
</evidence>
<feature type="compositionally biased region" description="Pro residues" evidence="5">
    <location>
        <begin position="1"/>
        <end position="19"/>
    </location>
</feature>
<feature type="transmembrane region" description="Helical" evidence="6">
    <location>
        <begin position="109"/>
        <end position="129"/>
    </location>
</feature>
<reference evidence="7" key="1">
    <citation type="submission" date="2024-06" db="EMBL/GenBank/DDBJ databases">
        <title>Kribbella sp. strain HUAS MG21 genome sequences.</title>
        <authorList>
            <person name="Mo P."/>
        </authorList>
    </citation>
    <scope>NUCLEOTIDE SEQUENCE</scope>
    <source>
        <strain evidence="7">HUAS MG21</strain>
    </source>
</reference>
<name>A0AAU7TGR1_9ACTN</name>
<keyword evidence="3 6" id="KW-1133">Transmembrane helix</keyword>
<gene>
    <name evidence="7" type="ORF">ABN611_04635</name>
</gene>
<dbReference type="EMBL" id="CP158165">
    <property type="protein sequence ID" value="XBV25706.1"/>
    <property type="molecule type" value="Genomic_DNA"/>
</dbReference>
<feature type="region of interest" description="Disordered" evidence="5">
    <location>
        <begin position="133"/>
        <end position="192"/>
    </location>
</feature>
<comment type="subcellular location">
    <subcellularLocation>
        <location evidence="1">Membrane</location>
        <topology evidence="1">Single-pass membrane protein</topology>
    </subcellularLocation>
</comment>
<protein>
    <submittedName>
        <fullName evidence="7">Neutral zinc metallopeptidase</fullName>
    </submittedName>
</protein>
<feature type="compositionally biased region" description="Gly residues" evidence="5">
    <location>
        <begin position="76"/>
        <end position="95"/>
    </location>
</feature>
<dbReference type="PANTHER" id="PTHR30168:SF0">
    <property type="entry name" value="INNER MEMBRANE PROTEIN"/>
    <property type="match status" value="1"/>
</dbReference>
<evidence type="ECO:0000313" key="7">
    <source>
        <dbReference type="EMBL" id="XBV25706.1"/>
    </source>
</evidence>
<feature type="compositionally biased region" description="Low complexity" evidence="5">
    <location>
        <begin position="133"/>
        <end position="188"/>
    </location>
</feature>
<evidence type="ECO:0000256" key="1">
    <source>
        <dbReference type="ARBA" id="ARBA00004167"/>
    </source>
</evidence>
<dbReference type="PANTHER" id="PTHR30168">
    <property type="entry name" value="PUTATIVE MEMBRANE PROTEIN YPFJ"/>
    <property type="match status" value="1"/>
</dbReference>
<dbReference type="GO" id="GO:0016020">
    <property type="term" value="C:membrane"/>
    <property type="evidence" value="ECO:0007669"/>
    <property type="project" value="UniProtKB-SubCell"/>
</dbReference>
<accession>A0AAU7TGR1</accession>